<dbReference type="PANTHER" id="PTHR42776:SF27">
    <property type="entry name" value="DIPEPTIDYL PEPTIDASE FAMILY MEMBER 6"/>
    <property type="match status" value="1"/>
</dbReference>
<keyword evidence="6" id="KW-1185">Reference proteome</keyword>
<dbReference type="OrthoDB" id="9812921at2"/>
<dbReference type="SUPFAM" id="SSF82171">
    <property type="entry name" value="DPP6 N-terminal domain-like"/>
    <property type="match status" value="1"/>
</dbReference>
<dbReference type="Proteomes" id="UP000319931">
    <property type="component" value="Unassembled WGS sequence"/>
</dbReference>
<dbReference type="PANTHER" id="PTHR42776">
    <property type="entry name" value="SERINE PEPTIDASE S9 FAMILY MEMBER"/>
    <property type="match status" value="1"/>
</dbReference>
<dbReference type="InterPro" id="IPR011042">
    <property type="entry name" value="6-blade_b-propeller_TolB-like"/>
</dbReference>
<organism evidence="5 6">
    <name type="scientific">Sphingomonas glacialis</name>
    <dbReference type="NCBI Taxonomy" id="658225"/>
    <lineage>
        <taxon>Bacteria</taxon>
        <taxon>Pseudomonadati</taxon>
        <taxon>Pseudomonadota</taxon>
        <taxon>Alphaproteobacteria</taxon>
        <taxon>Sphingomonadales</taxon>
        <taxon>Sphingomonadaceae</taxon>
        <taxon>Sphingomonas</taxon>
    </lineage>
</organism>
<feature type="chain" id="PRO_5021230270" evidence="3">
    <location>
        <begin position="28"/>
        <end position="682"/>
    </location>
</feature>
<evidence type="ECO:0000313" key="6">
    <source>
        <dbReference type="Proteomes" id="UP000319931"/>
    </source>
</evidence>
<dbReference type="Pfam" id="PF07676">
    <property type="entry name" value="PD40"/>
    <property type="match status" value="3"/>
</dbReference>
<dbReference type="Gene3D" id="3.40.50.1820">
    <property type="entry name" value="alpha/beta hydrolase"/>
    <property type="match status" value="1"/>
</dbReference>
<dbReference type="SUPFAM" id="SSF53474">
    <property type="entry name" value="alpha/beta-Hydrolases"/>
    <property type="match status" value="1"/>
</dbReference>
<comment type="caution">
    <text evidence="5">The sequence shown here is derived from an EMBL/GenBank/DDBJ whole genome shotgun (WGS) entry which is preliminary data.</text>
</comment>
<keyword evidence="2" id="KW-0645">Protease</keyword>
<dbReference type="InterPro" id="IPR029058">
    <property type="entry name" value="AB_hydrolase_fold"/>
</dbReference>
<dbReference type="AlphaFoldDB" id="A0A502FCL3"/>
<dbReference type="InterPro" id="IPR001375">
    <property type="entry name" value="Peptidase_S9_cat"/>
</dbReference>
<reference evidence="5 6" key="1">
    <citation type="journal article" date="2019" name="Environ. Microbiol.">
        <title>Species interactions and distinct microbial communities in high Arctic permafrost affected cryosols are associated with the CH4 and CO2 gas fluxes.</title>
        <authorList>
            <person name="Altshuler I."/>
            <person name="Hamel J."/>
            <person name="Turney S."/>
            <person name="Magnuson E."/>
            <person name="Levesque R."/>
            <person name="Greer C."/>
            <person name="Whyte L.G."/>
        </authorList>
    </citation>
    <scope>NUCLEOTIDE SEQUENCE [LARGE SCALE GENOMIC DNA]</scope>
    <source>
        <strain evidence="5 6">E6.1</strain>
    </source>
</reference>
<protein>
    <submittedName>
        <fullName evidence="5">S9 family peptidase</fullName>
    </submittedName>
</protein>
<evidence type="ECO:0000256" key="3">
    <source>
        <dbReference type="SAM" id="SignalP"/>
    </source>
</evidence>
<dbReference type="EMBL" id="RCZC01000011">
    <property type="protein sequence ID" value="TPG47112.1"/>
    <property type="molecule type" value="Genomic_DNA"/>
</dbReference>
<evidence type="ECO:0000256" key="1">
    <source>
        <dbReference type="ARBA" id="ARBA00022801"/>
    </source>
</evidence>
<keyword evidence="3" id="KW-0732">Signal</keyword>
<keyword evidence="1" id="KW-0378">Hydrolase</keyword>
<gene>
    <name evidence="5" type="ORF">EAH76_22115</name>
</gene>
<dbReference type="InterPro" id="IPR011659">
    <property type="entry name" value="WD40"/>
</dbReference>
<accession>A0A502FCL3</accession>
<proteinExistence type="predicted"/>
<evidence type="ECO:0000259" key="4">
    <source>
        <dbReference type="Pfam" id="PF00326"/>
    </source>
</evidence>
<evidence type="ECO:0000256" key="2">
    <source>
        <dbReference type="ARBA" id="ARBA00022825"/>
    </source>
</evidence>
<dbReference type="GO" id="GO:0004252">
    <property type="term" value="F:serine-type endopeptidase activity"/>
    <property type="evidence" value="ECO:0007669"/>
    <property type="project" value="TreeGrafter"/>
</dbReference>
<name>A0A502FCL3_9SPHN</name>
<sequence length="682" mass="73690">MPLAHRSFPVLALLAALALASPASIRAAPITADAGGPIAPADIMALRDMRDVELSPDGKTILFTVQAQIATFNPEQRTIYSVPSDGRAPARRFVTSAGADDTPRWSPDGRAVAFVSDRKNPLASASPTGLAFNSDLDPADRISVSPRQLWLIARDGGEALPLTALPSDIGGFAWSPDGRQIAFLTSDPDSASEKADRAAKRDWVEMDTTRHTTRLWILDLASHAARRVSPANVNVADFAWSPDGKRMAVRMVDSGAINDLFYHARVALLDLATGAIGKPLIDHAADAPAWSPDGNTLLAPVIRTPGFIGLGVRLYDLRTDTLTALADDHPGLFTQARWAPDGRSILALSFEQTRSRLVRIARDGRVTRLAALDGEASDLTLSRDGRRIAVALSSPDRPADVWTIDGGTAHPITTINPQVAAWKLGQVRQVGWTNSRDGKPVYGVLVTPPGYVAGTPIKTVVQVHGGPEWAWWSGWLGSWHEWAQMLATHGYAVLLPNPRGSDGQGTAFARAVGNDWGGMDYQDVLDGVDMLVAQKIADPARLGIGGWSYGGFMAAWAVTHGDRFKAAVVGAGPTDMAAMARITDTPDFTTGYFGEPSAHLAELDRTSSVRLLERVTTPVLVLHGEQDTRVPVTLGLEFYRGLKLLGKPAEMVRYPREPHWFHEVEHQADIQRRVLAWFDGHL</sequence>
<feature type="domain" description="Peptidase S9 prolyl oligopeptidase catalytic" evidence="4">
    <location>
        <begin position="483"/>
        <end position="682"/>
    </location>
</feature>
<keyword evidence="2" id="KW-0720">Serine protease</keyword>
<feature type="signal peptide" evidence="3">
    <location>
        <begin position="1"/>
        <end position="27"/>
    </location>
</feature>
<dbReference type="Pfam" id="PF00326">
    <property type="entry name" value="Peptidase_S9"/>
    <property type="match status" value="1"/>
</dbReference>
<dbReference type="RefSeq" id="WP_140852444.1">
    <property type="nucleotide sequence ID" value="NZ_RCZC01000011.1"/>
</dbReference>
<dbReference type="Gene3D" id="2.120.10.30">
    <property type="entry name" value="TolB, C-terminal domain"/>
    <property type="match status" value="2"/>
</dbReference>
<evidence type="ECO:0000313" key="5">
    <source>
        <dbReference type="EMBL" id="TPG47112.1"/>
    </source>
</evidence>
<dbReference type="GO" id="GO:0006508">
    <property type="term" value="P:proteolysis"/>
    <property type="evidence" value="ECO:0007669"/>
    <property type="project" value="InterPro"/>
</dbReference>